<name>A0A9Q8Z2Y6_CURCL</name>
<dbReference type="PANTHER" id="PTHR33337">
    <property type="entry name" value="GFA DOMAIN-CONTAINING PROTEIN"/>
    <property type="match status" value="1"/>
</dbReference>
<keyword evidence="2" id="KW-0479">Metal-binding</keyword>
<dbReference type="Pfam" id="PF04828">
    <property type="entry name" value="GFA"/>
    <property type="match status" value="1"/>
</dbReference>
<comment type="similarity">
    <text evidence="1">Belongs to the Gfa family.</text>
</comment>
<keyword evidence="7" id="KW-1185">Reference proteome</keyword>
<keyword evidence="3" id="KW-0862">Zinc</keyword>
<dbReference type="OrthoDB" id="5422068at2759"/>
<protein>
    <recommendedName>
        <fullName evidence="5">CENP-V/GFA domain-containing protein</fullName>
    </recommendedName>
</protein>
<dbReference type="PANTHER" id="PTHR33337:SF30">
    <property type="entry name" value="DUF636 DOMAIN PROTEIN (AFU_ORTHOLOGUE AFUA_1G03180)"/>
    <property type="match status" value="1"/>
</dbReference>
<evidence type="ECO:0000313" key="7">
    <source>
        <dbReference type="Proteomes" id="UP001056012"/>
    </source>
</evidence>
<evidence type="ECO:0000256" key="1">
    <source>
        <dbReference type="ARBA" id="ARBA00005495"/>
    </source>
</evidence>
<dbReference type="Gene3D" id="3.90.1590.10">
    <property type="entry name" value="glutathione-dependent formaldehyde- activating enzyme (gfa)"/>
    <property type="match status" value="2"/>
</dbReference>
<evidence type="ECO:0000313" key="6">
    <source>
        <dbReference type="EMBL" id="USP74715.1"/>
    </source>
</evidence>
<dbReference type="VEuPathDB" id="FungiDB:yc1106_01989"/>
<dbReference type="GO" id="GO:0046872">
    <property type="term" value="F:metal ion binding"/>
    <property type="evidence" value="ECO:0007669"/>
    <property type="project" value="UniProtKB-KW"/>
</dbReference>
<dbReference type="SUPFAM" id="SSF51316">
    <property type="entry name" value="Mss4-like"/>
    <property type="match status" value="2"/>
</dbReference>
<accession>A0A9Q8Z2Y6</accession>
<sequence length="369" mass="41119">MSDNTVALTITCLCKANKHSVTLPKSSLPLQAHVCHCGSCRHISGSLYTSLALWPAPRSTLDLSGYKTFSFSEHFEALFCPTCSATVWGAAKDETRPLFVQTGSLENIACDVEVVRWNAQGYVGDTLDGGASHWLKNMNASGPPLKCFKTRRVGDNAEELPDDWQYNVPRDSEEKQDAVPIRCKCQGVHFVLHRNDYEGVKNEDLTWNVHPTTRKIKAEICGCDSCRLQGGTDVCYWTYTDMENISFPNDKDKASFPTDMDGLRALIDEHDPRIGSLGYYESSPNVRRYFCGTCSATIFYANKKRPRLIDIAVGVLEAKDGARAESMLWWPLKEGIESQEDGNGGWREGLFDRIAKAATEYGRTRESSG</sequence>
<dbReference type="InterPro" id="IPR006913">
    <property type="entry name" value="CENP-V/GFA"/>
</dbReference>
<reference evidence="6" key="1">
    <citation type="submission" date="2021-12" db="EMBL/GenBank/DDBJ databases">
        <title>Curvularia clavata genome.</title>
        <authorList>
            <person name="Cao Y."/>
        </authorList>
    </citation>
    <scope>NUCLEOTIDE SEQUENCE</scope>
    <source>
        <strain evidence="6">Yc1106</strain>
    </source>
</reference>
<evidence type="ECO:0000256" key="4">
    <source>
        <dbReference type="ARBA" id="ARBA00023239"/>
    </source>
</evidence>
<dbReference type="PROSITE" id="PS51891">
    <property type="entry name" value="CENP_V_GFA"/>
    <property type="match status" value="1"/>
</dbReference>
<dbReference type="Proteomes" id="UP001056012">
    <property type="component" value="Chromosome 2"/>
</dbReference>
<organism evidence="6 7">
    <name type="scientific">Curvularia clavata</name>
    <dbReference type="NCBI Taxonomy" id="95742"/>
    <lineage>
        <taxon>Eukaryota</taxon>
        <taxon>Fungi</taxon>
        <taxon>Dikarya</taxon>
        <taxon>Ascomycota</taxon>
        <taxon>Pezizomycotina</taxon>
        <taxon>Dothideomycetes</taxon>
        <taxon>Pleosporomycetidae</taxon>
        <taxon>Pleosporales</taxon>
        <taxon>Pleosporineae</taxon>
        <taxon>Pleosporaceae</taxon>
        <taxon>Curvularia</taxon>
    </lineage>
</organism>
<proteinExistence type="inferred from homology"/>
<evidence type="ECO:0000256" key="2">
    <source>
        <dbReference type="ARBA" id="ARBA00022723"/>
    </source>
</evidence>
<dbReference type="GO" id="GO:0016846">
    <property type="term" value="F:carbon-sulfur lyase activity"/>
    <property type="evidence" value="ECO:0007669"/>
    <property type="project" value="InterPro"/>
</dbReference>
<feature type="domain" description="CENP-V/GFA" evidence="5">
    <location>
        <begin position="8"/>
        <end position="118"/>
    </location>
</feature>
<gene>
    <name evidence="6" type="ORF">yc1106_01989</name>
</gene>
<dbReference type="EMBL" id="CP089275">
    <property type="protein sequence ID" value="USP74715.1"/>
    <property type="molecule type" value="Genomic_DNA"/>
</dbReference>
<evidence type="ECO:0000259" key="5">
    <source>
        <dbReference type="PROSITE" id="PS51891"/>
    </source>
</evidence>
<evidence type="ECO:0000256" key="3">
    <source>
        <dbReference type="ARBA" id="ARBA00022833"/>
    </source>
</evidence>
<dbReference type="AlphaFoldDB" id="A0A9Q8Z2Y6"/>
<dbReference type="InterPro" id="IPR011057">
    <property type="entry name" value="Mss4-like_sf"/>
</dbReference>
<keyword evidence="4" id="KW-0456">Lyase</keyword>